<protein>
    <submittedName>
        <fullName evidence="2">Uncharacterized protein</fullName>
    </submittedName>
</protein>
<sequence>MPKEKHSLDILSTSRTSRPDQDGADRPDQGRGSNNDPDESEDVQSRTDHRIELSRRQAYGDKLAFFYFSAFFDCLEACMKDEKNQMIIESLYFNHGIKNIMVREGAEKKTRNVLK</sequence>
<name>A0ABD1MVT0_9FABA</name>
<proteinExistence type="predicted"/>
<feature type="region of interest" description="Disordered" evidence="1">
    <location>
        <begin position="1"/>
        <end position="49"/>
    </location>
</feature>
<dbReference type="EMBL" id="JBGMDY010000003">
    <property type="protein sequence ID" value="KAL2339894.1"/>
    <property type="molecule type" value="Genomic_DNA"/>
</dbReference>
<gene>
    <name evidence="2" type="ORF">Fmac_007834</name>
</gene>
<evidence type="ECO:0000313" key="2">
    <source>
        <dbReference type="EMBL" id="KAL2339894.1"/>
    </source>
</evidence>
<evidence type="ECO:0000313" key="3">
    <source>
        <dbReference type="Proteomes" id="UP001603857"/>
    </source>
</evidence>
<keyword evidence="3" id="KW-1185">Reference proteome</keyword>
<accession>A0ABD1MVT0</accession>
<feature type="compositionally biased region" description="Basic and acidic residues" evidence="1">
    <location>
        <begin position="17"/>
        <end position="29"/>
    </location>
</feature>
<evidence type="ECO:0000256" key="1">
    <source>
        <dbReference type="SAM" id="MobiDB-lite"/>
    </source>
</evidence>
<dbReference type="Proteomes" id="UP001603857">
    <property type="component" value="Unassembled WGS sequence"/>
</dbReference>
<comment type="caution">
    <text evidence="2">The sequence shown here is derived from an EMBL/GenBank/DDBJ whole genome shotgun (WGS) entry which is preliminary data.</text>
</comment>
<organism evidence="2 3">
    <name type="scientific">Flemingia macrophylla</name>
    <dbReference type="NCBI Taxonomy" id="520843"/>
    <lineage>
        <taxon>Eukaryota</taxon>
        <taxon>Viridiplantae</taxon>
        <taxon>Streptophyta</taxon>
        <taxon>Embryophyta</taxon>
        <taxon>Tracheophyta</taxon>
        <taxon>Spermatophyta</taxon>
        <taxon>Magnoliopsida</taxon>
        <taxon>eudicotyledons</taxon>
        <taxon>Gunneridae</taxon>
        <taxon>Pentapetalae</taxon>
        <taxon>rosids</taxon>
        <taxon>fabids</taxon>
        <taxon>Fabales</taxon>
        <taxon>Fabaceae</taxon>
        <taxon>Papilionoideae</taxon>
        <taxon>50 kb inversion clade</taxon>
        <taxon>NPAAA clade</taxon>
        <taxon>indigoferoid/millettioid clade</taxon>
        <taxon>Phaseoleae</taxon>
        <taxon>Flemingia</taxon>
    </lineage>
</organism>
<reference evidence="2 3" key="1">
    <citation type="submission" date="2024-08" db="EMBL/GenBank/DDBJ databases">
        <title>Insights into the chromosomal genome structure of Flemingia macrophylla.</title>
        <authorList>
            <person name="Ding Y."/>
            <person name="Zhao Y."/>
            <person name="Bi W."/>
            <person name="Wu M."/>
            <person name="Zhao G."/>
            <person name="Gong Y."/>
            <person name="Li W."/>
            <person name="Zhang P."/>
        </authorList>
    </citation>
    <scope>NUCLEOTIDE SEQUENCE [LARGE SCALE GENOMIC DNA]</scope>
    <source>
        <strain evidence="2">DYQJB</strain>
        <tissue evidence="2">Leaf</tissue>
    </source>
</reference>
<dbReference type="AlphaFoldDB" id="A0ABD1MVT0"/>